<evidence type="ECO:0000313" key="3">
    <source>
        <dbReference type="Proteomes" id="UP000013167"/>
    </source>
</evidence>
<reference evidence="2 3" key="1">
    <citation type="journal article" date="2013" name="ISME J.">
        <title>A metabolic model for members of the genus Tetrasphaera involved in enhanced biological phosphorus removal.</title>
        <authorList>
            <person name="Kristiansen R."/>
            <person name="Nguyen H.T.T."/>
            <person name="Saunders A.M."/>
            <person name="Nielsen J.L."/>
            <person name="Wimmer R."/>
            <person name="Le V.Q."/>
            <person name="McIlroy S.J."/>
            <person name="Petrovski S."/>
            <person name="Seviour R.J."/>
            <person name="Calteau A."/>
            <person name="Nielsen K.L."/>
            <person name="Nielsen P.H."/>
        </authorList>
    </citation>
    <scope>NUCLEOTIDE SEQUENCE [LARGE SCALE GENOMIC DNA]</scope>
    <source>
        <strain evidence="2 3">Lp2</strain>
    </source>
</reference>
<dbReference type="eggNOG" id="COG0346">
    <property type="taxonomic scope" value="Bacteria"/>
</dbReference>
<dbReference type="InterPro" id="IPR029068">
    <property type="entry name" value="Glyas_Bleomycin-R_OHBP_Dase"/>
</dbReference>
<dbReference type="Gene3D" id="3.10.180.10">
    <property type="entry name" value="2,3-Dihydroxybiphenyl 1,2-Dioxygenase, domain 1"/>
    <property type="match status" value="1"/>
</dbReference>
<dbReference type="EC" id="5.1.99.1" evidence="2"/>
<name>N0E029_9MICO</name>
<keyword evidence="2" id="KW-0413">Isomerase</keyword>
<keyword evidence="3" id="KW-1185">Reference proteome</keyword>
<dbReference type="SUPFAM" id="SSF54593">
    <property type="entry name" value="Glyoxalase/Bleomycin resistance protein/Dihydroxybiphenyl dioxygenase"/>
    <property type="match status" value="1"/>
</dbReference>
<evidence type="ECO:0000313" key="2">
    <source>
        <dbReference type="EMBL" id="CCH70268.1"/>
    </source>
</evidence>
<dbReference type="HOGENOM" id="CLU_155790_0_0_11"/>
<dbReference type="EMBL" id="CAIZ01000124">
    <property type="protein sequence ID" value="CCH70268.1"/>
    <property type="molecule type" value="Genomic_DNA"/>
</dbReference>
<dbReference type="InterPro" id="IPR037523">
    <property type="entry name" value="VOC_core"/>
</dbReference>
<accession>N0E029</accession>
<dbReference type="STRING" id="1193181.BN10_540047"/>
<dbReference type="Pfam" id="PF00903">
    <property type="entry name" value="Glyoxalase"/>
    <property type="match status" value="1"/>
</dbReference>
<proteinExistence type="predicted"/>
<dbReference type="InterPro" id="IPR004360">
    <property type="entry name" value="Glyas_Fos-R_dOase_dom"/>
</dbReference>
<protein>
    <submittedName>
        <fullName evidence="2">Methylmalonyl-CoA epimerase</fullName>
        <ecNumber evidence="2">5.1.99.1</ecNumber>
    </submittedName>
</protein>
<dbReference type="RefSeq" id="WP_010850119.1">
    <property type="nucleotide sequence ID" value="NZ_HF570956.1"/>
</dbReference>
<gene>
    <name evidence="2" type="ORF">BN10_540047</name>
</gene>
<feature type="domain" description="VOC" evidence="1">
    <location>
        <begin position="2"/>
        <end position="118"/>
    </location>
</feature>
<evidence type="ECO:0000259" key="1">
    <source>
        <dbReference type="PROSITE" id="PS51819"/>
    </source>
</evidence>
<dbReference type="OrthoDB" id="9804944at2"/>
<dbReference type="Proteomes" id="UP000013167">
    <property type="component" value="Unassembled WGS sequence"/>
</dbReference>
<dbReference type="AlphaFoldDB" id="N0E029"/>
<dbReference type="PROSITE" id="PS51819">
    <property type="entry name" value="VOC"/>
    <property type="match status" value="1"/>
</dbReference>
<sequence length="123" mass="13538">MKLVQVALRATDLDRAAAFYGDVLGTEPTGRFNPPGLVFFDLDGTRLLLDATAPSSMLYLEVDDVRRSLEALRDRVEVVSEPHPIFRHEDDVLGPAGTTEWQAFVTDSEGNTLGLVSFAREDS</sequence>
<organism evidence="2 3">
    <name type="scientific">Phycicoccus elongatus Lp2</name>
    <dbReference type="NCBI Taxonomy" id="1193181"/>
    <lineage>
        <taxon>Bacteria</taxon>
        <taxon>Bacillati</taxon>
        <taxon>Actinomycetota</taxon>
        <taxon>Actinomycetes</taxon>
        <taxon>Micrococcales</taxon>
        <taxon>Intrasporangiaceae</taxon>
        <taxon>Phycicoccus</taxon>
    </lineage>
</organism>
<dbReference type="GO" id="GO:0004493">
    <property type="term" value="F:methylmalonyl-CoA epimerase activity"/>
    <property type="evidence" value="ECO:0007669"/>
    <property type="project" value="UniProtKB-EC"/>
</dbReference>
<comment type="caution">
    <text evidence="2">The sequence shown here is derived from an EMBL/GenBank/DDBJ whole genome shotgun (WGS) entry which is preliminary data.</text>
</comment>